<sequence>MWTTKRGFQILFYLLLLSVLVLSLLPIDQPDFSPNDKVNHLLAYGVLMVSGYLAHRHLVLAALIVILFGVLVELLQGLTSYRMFSFADMVADCAGVALGCAVILAAKPIIKKIRQER</sequence>
<name>A0A2K8KQA0_9GAMM</name>
<gene>
    <name evidence="2" type="ORF">REIFOR_01785</name>
</gene>
<accession>A0A2K8KQA0</accession>
<proteinExistence type="predicted"/>
<protein>
    <submittedName>
        <fullName evidence="2">Uncharacterized protein</fullName>
    </submittedName>
</protein>
<dbReference type="AlphaFoldDB" id="A0A2K8KQA0"/>
<organism evidence="2 3">
    <name type="scientific">Reinekea forsetii</name>
    <dbReference type="NCBI Taxonomy" id="1336806"/>
    <lineage>
        <taxon>Bacteria</taxon>
        <taxon>Pseudomonadati</taxon>
        <taxon>Pseudomonadota</taxon>
        <taxon>Gammaproteobacteria</taxon>
        <taxon>Oceanospirillales</taxon>
        <taxon>Saccharospirillaceae</taxon>
        <taxon>Reinekea</taxon>
    </lineage>
</organism>
<dbReference type="OrthoDB" id="6880939at2"/>
<evidence type="ECO:0000313" key="3">
    <source>
        <dbReference type="Proteomes" id="UP000229757"/>
    </source>
</evidence>
<dbReference type="PANTHER" id="PTHR28008">
    <property type="entry name" value="DOMAIN PROTEIN, PUTATIVE (AFU_ORTHOLOGUE AFUA_3G10980)-RELATED"/>
    <property type="match status" value="1"/>
</dbReference>
<dbReference type="EMBL" id="CP011797">
    <property type="protein sequence ID" value="ATX76923.1"/>
    <property type="molecule type" value="Genomic_DNA"/>
</dbReference>
<dbReference type="RefSeq" id="WP_100257226.1">
    <property type="nucleotide sequence ID" value="NZ_CP011797.1"/>
</dbReference>
<feature type="transmembrane region" description="Helical" evidence="1">
    <location>
        <begin position="59"/>
        <end position="78"/>
    </location>
</feature>
<evidence type="ECO:0000313" key="2">
    <source>
        <dbReference type="EMBL" id="ATX76923.1"/>
    </source>
</evidence>
<dbReference type="PANTHER" id="PTHR28008:SF1">
    <property type="entry name" value="DOMAIN PROTEIN, PUTATIVE (AFU_ORTHOLOGUE AFUA_3G10980)-RELATED"/>
    <property type="match status" value="1"/>
</dbReference>
<dbReference type="Proteomes" id="UP000229757">
    <property type="component" value="Chromosome"/>
</dbReference>
<evidence type="ECO:0000256" key="1">
    <source>
        <dbReference type="SAM" id="Phobius"/>
    </source>
</evidence>
<keyword evidence="1" id="KW-0812">Transmembrane</keyword>
<keyword evidence="1" id="KW-0472">Membrane</keyword>
<keyword evidence="1" id="KW-1133">Transmembrane helix</keyword>
<keyword evidence="3" id="KW-1185">Reference proteome</keyword>
<dbReference type="KEGG" id="rfo:REIFOR_01785"/>
<reference evidence="2 3" key="1">
    <citation type="journal article" date="2017" name="Environ. Microbiol.">
        <title>Genomic and physiological analyses of 'Reinekea forsetii' reveal a versatile opportunistic lifestyle during spring algae blooms.</title>
        <authorList>
            <person name="Avci B."/>
            <person name="Hahnke R.L."/>
            <person name="Chafee M."/>
            <person name="Fischer T."/>
            <person name="Gruber-Vodicka H."/>
            <person name="Tegetmeyer H.E."/>
            <person name="Harder J."/>
            <person name="Fuchs B.M."/>
            <person name="Amann R.I."/>
            <person name="Teeling H."/>
        </authorList>
    </citation>
    <scope>NUCLEOTIDE SEQUENCE [LARGE SCALE GENOMIC DNA]</scope>
    <source>
        <strain evidence="2 3">Hel1_31_D35</strain>
    </source>
</reference>
<feature type="transmembrane region" description="Helical" evidence="1">
    <location>
        <begin position="7"/>
        <end position="26"/>
    </location>
</feature>
<dbReference type="NCBIfam" id="NF037970">
    <property type="entry name" value="vanZ_1"/>
    <property type="match status" value="1"/>
</dbReference>